<comment type="caution">
    <text evidence="2">The sequence shown here is derived from an EMBL/GenBank/DDBJ whole genome shotgun (WGS) entry which is preliminary data.</text>
</comment>
<keyword evidence="3" id="KW-1185">Reference proteome</keyword>
<accession>A0A937G1I2</accession>
<dbReference type="SMART" id="SM01324">
    <property type="entry name" value="YARHG"/>
    <property type="match status" value="1"/>
</dbReference>
<proteinExistence type="predicted"/>
<dbReference type="InterPro" id="IPR038434">
    <property type="entry name" value="YARHG_sf"/>
</dbReference>
<dbReference type="InterPro" id="IPR025582">
    <property type="entry name" value="YARHG_dom"/>
</dbReference>
<dbReference type="RefSeq" id="WP_202858000.1">
    <property type="nucleotide sequence ID" value="NZ_JAEUGD010000064.1"/>
</dbReference>
<organism evidence="2 3">
    <name type="scientific">Fulvivirga marina</name>
    <dbReference type="NCBI Taxonomy" id="2494733"/>
    <lineage>
        <taxon>Bacteria</taxon>
        <taxon>Pseudomonadati</taxon>
        <taxon>Bacteroidota</taxon>
        <taxon>Cytophagia</taxon>
        <taxon>Cytophagales</taxon>
        <taxon>Fulvivirgaceae</taxon>
        <taxon>Fulvivirga</taxon>
    </lineage>
</organism>
<name>A0A937G1I2_9BACT</name>
<dbReference type="EMBL" id="JAEUGD010000064">
    <property type="protein sequence ID" value="MBL6448461.1"/>
    <property type="molecule type" value="Genomic_DNA"/>
</dbReference>
<dbReference type="Pfam" id="PF13308">
    <property type="entry name" value="YARHG"/>
    <property type="match status" value="1"/>
</dbReference>
<gene>
    <name evidence="2" type="ORF">JMN32_19265</name>
</gene>
<dbReference type="AlphaFoldDB" id="A0A937G1I2"/>
<evidence type="ECO:0000313" key="3">
    <source>
        <dbReference type="Proteomes" id="UP000614216"/>
    </source>
</evidence>
<sequence>MLLLLGSLVGSAQSIEEYFGVEDNSKNSLFVRLNDIKVIESIDEKFNYQNKLTLFNRNQKIDSLSYDNENVLKLPYTISEESGKIFLCYSNELKGYQKLSIGGKTLELHDLYLDDSLIFIERQYNHAYYSNKVLNSYGSEDPVEVGGQVLYRQNIISRTFELLYDFYKIPEIKDYETWAPVVPYITDVFQVGDSNDKILIETGIFDGGLMSLNYFILNVSSGQVENITRTENFQKITVDPKENLVNHIDFKRLYFEPQIGSYFLMDASDTLAYFTADFSEGTARWEQDAFVINKDYQIVDRALKRDLYEVGFVIEDKKSWYRIRSASDSTLLDFNIQLRYPMEKAFYNIYYDLLLNKESLANVDIHELSILKNFIFAKHNYQFQSSFYQAYFNTFSFYNSKESKKHRRKDVNNLLTEMDKKNLDVILKKIRDL</sequence>
<reference evidence="2" key="1">
    <citation type="submission" date="2021-01" db="EMBL/GenBank/DDBJ databases">
        <title>Fulvivirga kasyanovii gen. nov., sp nov., a novel member of the phylum Bacteroidetes isolated from seawater in a mussel farm.</title>
        <authorList>
            <person name="Zhao L.-H."/>
            <person name="Wang Z.-J."/>
        </authorList>
    </citation>
    <scope>NUCLEOTIDE SEQUENCE</scope>
    <source>
        <strain evidence="2">29W222</strain>
    </source>
</reference>
<dbReference type="Gene3D" id="1.20.58.1690">
    <property type="match status" value="1"/>
</dbReference>
<evidence type="ECO:0000313" key="2">
    <source>
        <dbReference type="EMBL" id="MBL6448461.1"/>
    </source>
</evidence>
<evidence type="ECO:0000259" key="1">
    <source>
        <dbReference type="SMART" id="SM01324"/>
    </source>
</evidence>
<dbReference type="Proteomes" id="UP000614216">
    <property type="component" value="Unassembled WGS sequence"/>
</dbReference>
<protein>
    <submittedName>
        <fullName evidence="2">YARHG domain-containing protein</fullName>
    </submittedName>
</protein>
<feature type="domain" description="YARHG" evidence="1">
    <location>
        <begin position="342"/>
        <end position="431"/>
    </location>
</feature>